<dbReference type="Proteomes" id="UP000092445">
    <property type="component" value="Unassembled WGS sequence"/>
</dbReference>
<dbReference type="EnsemblMetazoa" id="GPAI008723-RA">
    <property type="protein sequence ID" value="GPAI008723-PA"/>
    <property type="gene ID" value="GPAI008723"/>
</dbReference>
<evidence type="ECO:0000313" key="2">
    <source>
        <dbReference type="EnsemblMetazoa" id="GPAI008723-PA"/>
    </source>
</evidence>
<accession>A0A1A9ZAJ8</accession>
<dbReference type="VEuPathDB" id="VectorBase:GPAI008723"/>
<feature type="region of interest" description="Disordered" evidence="1">
    <location>
        <begin position="22"/>
        <end position="41"/>
    </location>
</feature>
<dbReference type="AlphaFoldDB" id="A0A1A9ZAJ8"/>
<reference evidence="3" key="1">
    <citation type="submission" date="2014-03" db="EMBL/GenBank/DDBJ databases">
        <authorList>
            <person name="Aksoy S."/>
            <person name="Warren W."/>
            <person name="Wilson R.K."/>
        </authorList>
    </citation>
    <scope>NUCLEOTIDE SEQUENCE [LARGE SCALE GENOMIC DNA]</scope>
    <source>
        <strain evidence="3">IAEA</strain>
    </source>
</reference>
<organism evidence="2 3">
    <name type="scientific">Glossina pallidipes</name>
    <name type="common">Tsetse fly</name>
    <dbReference type="NCBI Taxonomy" id="7398"/>
    <lineage>
        <taxon>Eukaryota</taxon>
        <taxon>Metazoa</taxon>
        <taxon>Ecdysozoa</taxon>
        <taxon>Arthropoda</taxon>
        <taxon>Hexapoda</taxon>
        <taxon>Insecta</taxon>
        <taxon>Pterygota</taxon>
        <taxon>Neoptera</taxon>
        <taxon>Endopterygota</taxon>
        <taxon>Diptera</taxon>
        <taxon>Brachycera</taxon>
        <taxon>Muscomorpha</taxon>
        <taxon>Hippoboscoidea</taxon>
        <taxon>Glossinidae</taxon>
        <taxon>Glossina</taxon>
    </lineage>
</organism>
<keyword evidence="3" id="KW-1185">Reference proteome</keyword>
<reference evidence="2" key="2">
    <citation type="submission" date="2020-05" db="UniProtKB">
        <authorList>
            <consortium name="EnsemblMetazoa"/>
        </authorList>
    </citation>
    <scope>IDENTIFICATION</scope>
    <source>
        <strain evidence="2">IAEA</strain>
    </source>
</reference>
<name>A0A1A9ZAJ8_GLOPL</name>
<evidence type="ECO:0000256" key="1">
    <source>
        <dbReference type="SAM" id="MobiDB-lite"/>
    </source>
</evidence>
<protein>
    <submittedName>
        <fullName evidence="2">Uncharacterized protein</fullName>
    </submittedName>
</protein>
<proteinExistence type="predicted"/>
<sequence>MPSSSLDSQLSNHEFSAYRSYMDESSDKRHAKRNISSANRKVPSQCKRNAIVKEKINPIFLLSQVFFNASGRFSSFHLAAIKAKRRKFANYRNNFFDSFFWGEKEGNRIIIFEQLMRHMCTINTCYCGGICESMKQRMNECLEVTVILCAMYAIRYCYKTSKAAPSQLENVVNDGGGGSGVAGILLHDNYDNDCVLN</sequence>
<evidence type="ECO:0000313" key="3">
    <source>
        <dbReference type="Proteomes" id="UP000092445"/>
    </source>
</evidence>